<proteinExistence type="predicted"/>
<protein>
    <recommendedName>
        <fullName evidence="4">Pili assembly chaperone N-terminal domain-containing protein</fullName>
    </recommendedName>
</protein>
<evidence type="ECO:0000313" key="2">
    <source>
        <dbReference type="EMBL" id="GGE80084.1"/>
    </source>
</evidence>
<keyword evidence="1" id="KW-0732">Signal</keyword>
<evidence type="ECO:0008006" key="4">
    <source>
        <dbReference type="Google" id="ProtNLM"/>
    </source>
</evidence>
<name>A0ABQ1T5D5_9GAMM</name>
<dbReference type="Proteomes" id="UP000638462">
    <property type="component" value="Unassembled WGS sequence"/>
</dbReference>
<feature type="signal peptide" evidence="1">
    <location>
        <begin position="1"/>
        <end position="17"/>
    </location>
</feature>
<gene>
    <name evidence="2" type="ORF">GCM10008027_00940</name>
</gene>
<reference evidence="3" key="1">
    <citation type="journal article" date="2019" name="Int. J. Syst. Evol. Microbiol.">
        <title>The Global Catalogue of Microorganisms (GCM) 10K type strain sequencing project: providing services to taxonomists for standard genome sequencing and annotation.</title>
        <authorList>
            <consortium name="The Broad Institute Genomics Platform"/>
            <consortium name="The Broad Institute Genome Sequencing Center for Infectious Disease"/>
            <person name="Wu L."/>
            <person name="Ma J."/>
        </authorList>
    </citation>
    <scope>NUCLEOTIDE SEQUENCE [LARGE SCALE GENOMIC DNA]</scope>
    <source>
        <strain evidence="3">CGMCC 1.15394</strain>
    </source>
</reference>
<dbReference type="RefSeq" id="WP_082873950.1">
    <property type="nucleotide sequence ID" value="NZ_BMIT01000001.1"/>
</dbReference>
<comment type="caution">
    <text evidence="2">The sequence shown here is derived from an EMBL/GenBank/DDBJ whole genome shotgun (WGS) entry which is preliminary data.</text>
</comment>
<accession>A0ABQ1T5D5</accession>
<dbReference type="EMBL" id="BMIT01000001">
    <property type="protein sequence ID" value="GGE80084.1"/>
    <property type="molecule type" value="Genomic_DNA"/>
</dbReference>
<evidence type="ECO:0000313" key="3">
    <source>
        <dbReference type="Proteomes" id="UP000638462"/>
    </source>
</evidence>
<feature type="chain" id="PRO_5045632225" description="Pili assembly chaperone N-terminal domain-containing protein" evidence="1">
    <location>
        <begin position="18"/>
        <end position="233"/>
    </location>
</feature>
<keyword evidence="3" id="KW-1185">Reference proteome</keyword>
<sequence>MRIFAVLILFNSLFCTAVEVSPMVLSLDPTKPQQVTYSTIHNVFNREVAFDIEIFEVDFSGPEPMFRYQENSPVWVFPPTLLLHRGESQRIQMRWVSEAPSLDKTYQISLVEQPLLNSANASEPQLTMLLNVNLIVHVHQESFLPELVVEKSLCSNYSCEITVANNGKGAARLSEYDLAIHLSHQQIASFKKQQLKASGYDVFFAPQSKQQVLIPLKDSVNAEVISPDVALSQ</sequence>
<organism evidence="2 3">
    <name type="scientific">Pseudoalteromonas gelatinilytica</name>
    <dbReference type="NCBI Taxonomy" id="1703256"/>
    <lineage>
        <taxon>Bacteria</taxon>
        <taxon>Pseudomonadati</taxon>
        <taxon>Pseudomonadota</taxon>
        <taxon>Gammaproteobacteria</taxon>
        <taxon>Alteromonadales</taxon>
        <taxon>Pseudoalteromonadaceae</taxon>
        <taxon>Pseudoalteromonas</taxon>
    </lineage>
</organism>
<evidence type="ECO:0000256" key="1">
    <source>
        <dbReference type="SAM" id="SignalP"/>
    </source>
</evidence>